<name>A0A9P0DNJ0_PHACE</name>
<keyword evidence="3" id="KW-1185">Reference proteome</keyword>
<dbReference type="EMBL" id="OU896714">
    <property type="protein sequence ID" value="CAH1179896.1"/>
    <property type="molecule type" value="Genomic_DNA"/>
</dbReference>
<evidence type="ECO:0000313" key="2">
    <source>
        <dbReference type="EMBL" id="CAH1179896.1"/>
    </source>
</evidence>
<feature type="domain" description="DUF4485" evidence="1">
    <location>
        <begin position="6"/>
        <end position="88"/>
    </location>
</feature>
<accession>A0A9P0DNJ0</accession>
<evidence type="ECO:0000313" key="3">
    <source>
        <dbReference type="Proteomes" id="UP001153737"/>
    </source>
</evidence>
<dbReference type="AlphaFoldDB" id="A0A9P0DNJ0"/>
<dbReference type="Pfam" id="PF14846">
    <property type="entry name" value="DUF4485"/>
    <property type="match status" value="1"/>
</dbReference>
<gene>
    <name evidence="2" type="ORF">PHAECO_LOCUS11894</name>
</gene>
<reference evidence="2" key="1">
    <citation type="submission" date="2022-01" db="EMBL/GenBank/DDBJ databases">
        <authorList>
            <person name="King R."/>
        </authorList>
    </citation>
    <scope>NUCLEOTIDE SEQUENCE</scope>
</reference>
<sequence length="149" mass="16463">MGTKDSEEFKTALEDIASHAHKLDSPFDRVRCVEWCRKLASLSDDDLEACKLKNEYAQLLRIQVRHNFLHGPFVTPPPETSKLSTLSECLGNLMAQQIPYLPRVGPVSPILHHKSPDGRAYISAKQIPGGGVFCYMAVSPDGLKCGAKE</sequence>
<dbReference type="OrthoDB" id="6572380at2759"/>
<dbReference type="Proteomes" id="UP001153737">
    <property type="component" value="Chromosome 8"/>
</dbReference>
<dbReference type="InterPro" id="IPR027831">
    <property type="entry name" value="DUF4485"/>
</dbReference>
<protein>
    <recommendedName>
        <fullName evidence="1">DUF4485 domain-containing protein</fullName>
    </recommendedName>
</protein>
<organism evidence="2 3">
    <name type="scientific">Phaedon cochleariae</name>
    <name type="common">Mustard beetle</name>
    <dbReference type="NCBI Taxonomy" id="80249"/>
    <lineage>
        <taxon>Eukaryota</taxon>
        <taxon>Metazoa</taxon>
        <taxon>Ecdysozoa</taxon>
        <taxon>Arthropoda</taxon>
        <taxon>Hexapoda</taxon>
        <taxon>Insecta</taxon>
        <taxon>Pterygota</taxon>
        <taxon>Neoptera</taxon>
        <taxon>Endopterygota</taxon>
        <taxon>Coleoptera</taxon>
        <taxon>Polyphaga</taxon>
        <taxon>Cucujiformia</taxon>
        <taxon>Chrysomeloidea</taxon>
        <taxon>Chrysomelidae</taxon>
        <taxon>Chrysomelinae</taxon>
        <taxon>Chrysomelini</taxon>
        <taxon>Phaedon</taxon>
    </lineage>
</organism>
<reference evidence="2" key="2">
    <citation type="submission" date="2022-10" db="EMBL/GenBank/DDBJ databases">
        <authorList>
            <consortium name="ENA_rothamsted_submissions"/>
            <consortium name="culmorum"/>
            <person name="King R."/>
        </authorList>
    </citation>
    <scope>NUCLEOTIDE SEQUENCE</scope>
</reference>
<proteinExistence type="predicted"/>
<evidence type="ECO:0000259" key="1">
    <source>
        <dbReference type="Pfam" id="PF14846"/>
    </source>
</evidence>